<dbReference type="EMBL" id="ASRX01000050">
    <property type="protein sequence ID" value="EYF03177.1"/>
    <property type="molecule type" value="Genomic_DNA"/>
</dbReference>
<organism evidence="2 3">
    <name type="scientific">Chondromyces apiculatus DSM 436</name>
    <dbReference type="NCBI Taxonomy" id="1192034"/>
    <lineage>
        <taxon>Bacteria</taxon>
        <taxon>Pseudomonadati</taxon>
        <taxon>Myxococcota</taxon>
        <taxon>Polyangia</taxon>
        <taxon>Polyangiales</taxon>
        <taxon>Polyangiaceae</taxon>
        <taxon>Chondromyces</taxon>
    </lineage>
</organism>
<feature type="region of interest" description="Disordered" evidence="1">
    <location>
        <begin position="62"/>
        <end position="81"/>
    </location>
</feature>
<name>A0A017T2H1_9BACT</name>
<evidence type="ECO:0000256" key="1">
    <source>
        <dbReference type="SAM" id="MobiDB-lite"/>
    </source>
</evidence>
<accession>A0A017T2H1</accession>
<proteinExistence type="predicted"/>
<evidence type="ECO:0000313" key="2">
    <source>
        <dbReference type="EMBL" id="EYF03177.1"/>
    </source>
</evidence>
<dbReference type="AlphaFoldDB" id="A0A017T2H1"/>
<gene>
    <name evidence="2" type="ORF">CAP_6153</name>
</gene>
<protein>
    <submittedName>
        <fullName evidence="2">Uncharacterized protein</fullName>
    </submittedName>
</protein>
<dbReference type="Proteomes" id="UP000019678">
    <property type="component" value="Unassembled WGS sequence"/>
</dbReference>
<reference evidence="2 3" key="1">
    <citation type="submission" date="2013-05" db="EMBL/GenBank/DDBJ databases">
        <title>Genome assembly of Chondromyces apiculatus DSM 436.</title>
        <authorList>
            <person name="Sharma G."/>
            <person name="Khatri I."/>
            <person name="Kaur C."/>
            <person name="Mayilraj S."/>
            <person name="Subramanian S."/>
        </authorList>
    </citation>
    <scope>NUCLEOTIDE SEQUENCE [LARGE SCALE GENOMIC DNA]</scope>
    <source>
        <strain evidence="2 3">DSM 436</strain>
    </source>
</reference>
<evidence type="ECO:0000313" key="3">
    <source>
        <dbReference type="Proteomes" id="UP000019678"/>
    </source>
</evidence>
<keyword evidence="3" id="KW-1185">Reference proteome</keyword>
<comment type="caution">
    <text evidence="2">The sequence shown here is derived from an EMBL/GenBank/DDBJ whole genome shotgun (WGS) entry which is preliminary data.</text>
</comment>
<sequence length="81" mass="8910">MAVLPDNPGMVARDQPHDPRSVRILAKTMYRELRQNGLNEQEVMALAGELLSLLATDVEDRRLGSGRDVASAPTSARPVER</sequence>